<feature type="region of interest" description="Disordered" evidence="1">
    <location>
        <begin position="1"/>
        <end position="33"/>
    </location>
</feature>
<keyword evidence="3" id="KW-1185">Reference proteome</keyword>
<gene>
    <name evidence="2" type="ORF">SAMN06265360_13413</name>
</gene>
<evidence type="ECO:0000313" key="2">
    <source>
        <dbReference type="EMBL" id="SNR92436.1"/>
    </source>
</evidence>
<dbReference type="AlphaFoldDB" id="A0A239A9U5"/>
<dbReference type="EMBL" id="FZNW01000034">
    <property type="protein sequence ID" value="SNR92436.1"/>
    <property type="molecule type" value="Genomic_DNA"/>
</dbReference>
<feature type="compositionally biased region" description="Low complexity" evidence="1">
    <location>
        <begin position="23"/>
        <end position="33"/>
    </location>
</feature>
<reference evidence="2 3" key="1">
    <citation type="submission" date="2017-06" db="EMBL/GenBank/DDBJ databases">
        <authorList>
            <person name="Kim H.J."/>
            <person name="Triplett B.A."/>
        </authorList>
    </citation>
    <scope>NUCLEOTIDE SEQUENCE [LARGE SCALE GENOMIC DNA]</scope>
    <source>
        <strain evidence="2 3">DSM 45207</strain>
    </source>
</reference>
<evidence type="ECO:0000256" key="1">
    <source>
        <dbReference type="SAM" id="MobiDB-lite"/>
    </source>
</evidence>
<protein>
    <submittedName>
        <fullName evidence="2">Uncharacterized protein</fullName>
    </submittedName>
</protein>
<organism evidence="2 3">
    <name type="scientific">Haloechinothrix alba</name>
    <dbReference type="NCBI Taxonomy" id="664784"/>
    <lineage>
        <taxon>Bacteria</taxon>
        <taxon>Bacillati</taxon>
        <taxon>Actinomycetota</taxon>
        <taxon>Actinomycetes</taxon>
        <taxon>Pseudonocardiales</taxon>
        <taxon>Pseudonocardiaceae</taxon>
        <taxon>Haloechinothrix</taxon>
    </lineage>
</organism>
<sequence length="261" mass="28923">MRTSPFDSRTAVRSRSGPDQNSRTRSVTWTSTSSPRRCLPTLTCCQVTHTMPLLATLRVTQSSPYRRWLSASRSRRELPTCWPPSSYAHLSRTRTTTEPLPPSRAFSRRRTYPTCADGSWAGGNDVKWFPCSLEIDQSAGHPALLRQHRHNYAAGFRRGLPTGTLNQLRNQPPTQDGRALHPDSYTPDLNRCHPYGALLLVPVVYRLISLAGPNLSGSSRPPRLCQRCFPPSPASPGSGCAQLPLGCCDNPARRSHTSFDS</sequence>
<proteinExistence type="predicted"/>
<name>A0A239A9U5_9PSEU</name>
<accession>A0A239A9U5</accession>
<feature type="compositionally biased region" description="Polar residues" evidence="1">
    <location>
        <begin position="1"/>
        <end position="21"/>
    </location>
</feature>
<evidence type="ECO:0000313" key="3">
    <source>
        <dbReference type="Proteomes" id="UP000198348"/>
    </source>
</evidence>
<dbReference type="Proteomes" id="UP000198348">
    <property type="component" value="Unassembled WGS sequence"/>
</dbReference>